<dbReference type="SUPFAM" id="SSF53254">
    <property type="entry name" value="Phosphoglycerate mutase-like"/>
    <property type="match status" value="1"/>
</dbReference>
<accession>A0A917FH06</accession>
<protein>
    <submittedName>
        <fullName evidence="1">Phosphoglycerate mutase</fullName>
    </submittedName>
</protein>
<dbReference type="EMBL" id="BMCT01000006">
    <property type="protein sequence ID" value="GGF76843.1"/>
    <property type="molecule type" value="Genomic_DNA"/>
</dbReference>
<dbReference type="InterPro" id="IPR013078">
    <property type="entry name" value="His_Pase_superF_clade-1"/>
</dbReference>
<dbReference type="AlphaFoldDB" id="A0A917FH06"/>
<evidence type="ECO:0000313" key="1">
    <source>
        <dbReference type="EMBL" id="GGF76843.1"/>
    </source>
</evidence>
<evidence type="ECO:0000313" key="2">
    <source>
        <dbReference type="Proteomes" id="UP000606044"/>
    </source>
</evidence>
<proteinExistence type="predicted"/>
<organism evidence="1 2">
    <name type="scientific">Azorhizobium oxalatiphilum</name>
    <dbReference type="NCBI Taxonomy" id="980631"/>
    <lineage>
        <taxon>Bacteria</taxon>
        <taxon>Pseudomonadati</taxon>
        <taxon>Pseudomonadota</taxon>
        <taxon>Alphaproteobacteria</taxon>
        <taxon>Hyphomicrobiales</taxon>
        <taxon>Xanthobacteraceae</taxon>
        <taxon>Azorhizobium</taxon>
    </lineage>
</organism>
<dbReference type="InterPro" id="IPR029033">
    <property type="entry name" value="His_PPase_superfam"/>
</dbReference>
<reference evidence="1" key="2">
    <citation type="submission" date="2020-09" db="EMBL/GenBank/DDBJ databases">
        <authorList>
            <person name="Sun Q."/>
            <person name="Sedlacek I."/>
        </authorList>
    </citation>
    <scope>NUCLEOTIDE SEQUENCE</scope>
    <source>
        <strain evidence="1">CCM 7897</strain>
    </source>
</reference>
<comment type="caution">
    <text evidence="1">The sequence shown here is derived from an EMBL/GenBank/DDBJ whole genome shotgun (WGS) entry which is preliminary data.</text>
</comment>
<gene>
    <name evidence="1" type="ORF">GCM10007301_40910</name>
</gene>
<dbReference type="Proteomes" id="UP000606044">
    <property type="component" value="Unassembled WGS sequence"/>
</dbReference>
<reference evidence="1" key="1">
    <citation type="journal article" date="2014" name="Int. J. Syst. Evol. Microbiol.">
        <title>Complete genome sequence of Corynebacterium casei LMG S-19264T (=DSM 44701T), isolated from a smear-ripened cheese.</title>
        <authorList>
            <consortium name="US DOE Joint Genome Institute (JGI-PGF)"/>
            <person name="Walter F."/>
            <person name="Albersmeier A."/>
            <person name="Kalinowski J."/>
            <person name="Ruckert C."/>
        </authorList>
    </citation>
    <scope>NUCLEOTIDE SEQUENCE</scope>
    <source>
        <strain evidence="1">CCM 7897</strain>
    </source>
</reference>
<keyword evidence="2" id="KW-1185">Reference proteome</keyword>
<dbReference type="RefSeq" id="WP_188582041.1">
    <property type="nucleotide sequence ID" value="NZ_BMCT01000006.1"/>
</dbReference>
<dbReference type="Pfam" id="PF00300">
    <property type="entry name" value="His_Phos_1"/>
    <property type="match status" value="1"/>
</dbReference>
<dbReference type="Gene3D" id="3.40.50.1240">
    <property type="entry name" value="Phosphoglycerate mutase-like"/>
    <property type="match status" value="1"/>
</dbReference>
<name>A0A917FH06_9HYPH</name>
<sequence length="193" mass="20843">MTPFLYVSHPQVQVDPAVPVPDWGLSPLGRARAGALAGEPWLMVYGRVISSTEEKAKETAGILATALGLPVEVRDDLHENDRSATGYLPEAEFQQVADAFFANPHTSVRGWERAQDAQDRIVAGVMLALAEAPRTPTLFVGHGGVGTLLLCHLAGYAISRVHDQPPVGGGCWFRQTATETPDRWRPLEEAPSP</sequence>